<dbReference type="GO" id="GO:0000287">
    <property type="term" value="F:magnesium ion binding"/>
    <property type="evidence" value="ECO:0007669"/>
    <property type="project" value="UniProtKB-UniRule"/>
</dbReference>
<keyword evidence="7" id="KW-1185">Reference proteome</keyword>
<evidence type="ECO:0000256" key="2">
    <source>
        <dbReference type="ARBA" id="ARBA00022723"/>
    </source>
</evidence>
<feature type="binding site" evidence="4">
    <location>
        <position position="86"/>
    </location>
    <ligand>
        <name>Mg(2+)</name>
        <dbReference type="ChEBI" id="CHEBI:18420"/>
        <label>2</label>
    </ligand>
</feature>
<reference evidence="6" key="1">
    <citation type="submission" date="2021-04" db="EMBL/GenBank/DDBJ databases">
        <authorList>
            <person name="Rodrigo-Torres L."/>
            <person name="Arahal R. D."/>
            <person name="Lucena T."/>
        </authorList>
    </citation>
    <scope>NUCLEOTIDE SEQUENCE</scope>
    <source>
        <strain evidence="6">AS29M-1</strain>
    </source>
</reference>
<dbReference type="GO" id="GO:0008441">
    <property type="term" value="F:3'(2'),5'-bisphosphate nucleotidase activity"/>
    <property type="evidence" value="ECO:0007669"/>
    <property type="project" value="UniProtKB-UniRule"/>
</dbReference>
<dbReference type="GO" id="GO:0005886">
    <property type="term" value="C:plasma membrane"/>
    <property type="evidence" value="ECO:0007669"/>
    <property type="project" value="UniProtKB-SubCell"/>
</dbReference>
<evidence type="ECO:0000256" key="3">
    <source>
        <dbReference type="ARBA" id="ARBA00022842"/>
    </source>
</evidence>
<dbReference type="NCBIfam" id="TIGR01331">
    <property type="entry name" value="bisphos_cysQ"/>
    <property type="match status" value="1"/>
</dbReference>
<feature type="binding site" evidence="4">
    <location>
        <begin position="85"/>
        <end position="88"/>
    </location>
    <ligand>
        <name>substrate</name>
    </ligand>
</feature>
<dbReference type="InterPro" id="IPR000760">
    <property type="entry name" value="Inositol_monophosphatase-like"/>
</dbReference>
<protein>
    <recommendedName>
        <fullName evidence="4">3'(2'),5'-bisphosphate nucleotidase CysQ</fullName>
        <ecNumber evidence="4">3.1.3.7</ecNumber>
    </recommendedName>
    <alternativeName>
        <fullName evidence="4">3'(2'),5-bisphosphonucleoside 3'(2')-phosphohydrolase</fullName>
    </alternativeName>
    <alternativeName>
        <fullName evidence="4">3'-phosphoadenosine 5'-phosphate phosphatase</fullName>
        <shortName evidence="4">PAP phosphatase</shortName>
    </alternativeName>
</protein>
<keyword evidence="3 4" id="KW-0460">Magnesium</keyword>
<dbReference type="InterPro" id="IPR020583">
    <property type="entry name" value="Inositol_monoP_metal-BS"/>
</dbReference>
<keyword evidence="2 4" id="KW-0479">Metal-binding</keyword>
<dbReference type="SUPFAM" id="SSF56655">
    <property type="entry name" value="Carbohydrate phosphatase"/>
    <property type="match status" value="1"/>
</dbReference>
<dbReference type="Gene3D" id="3.30.540.10">
    <property type="entry name" value="Fructose-1,6-Bisphosphatase, subunit A, domain 1"/>
    <property type="match status" value="1"/>
</dbReference>
<dbReference type="GO" id="GO:0050427">
    <property type="term" value="P:3'-phosphoadenosine 5'-phosphosulfate metabolic process"/>
    <property type="evidence" value="ECO:0007669"/>
    <property type="project" value="TreeGrafter"/>
</dbReference>
<dbReference type="HAMAP" id="MF_02095">
    <property type="entry name" value="CysQ"/>
    <property type="match status" value="1"/>
</dbReference>
<dbReference type="RefSeq" id="WP_258542969.1">
    <property type="nucleotide sequence ID" value="NZ_OU015584.1"/>
</dbReference>
<feature type="binding site" evidence="5">
    <location>
        <position position="83"/>
    </location>
    <ligand>
        <name>Mg(2+)</name>
        <dbReference type="ChEBI" id="CHEBI:18420"/>
        <label>1</label>
        <note>catalytic</note>
    </ligand>
</feature>
<dbReference type="Pfam" id="PF00459">
    <property type="entry name" value="Inositol_P"/>
    <property type="match status" value="1"/>
</dbReference>
<dbReference type="AlphaFoldDB" id="A0A916NT74"/>
<comment type="similarity">
    <text evidence="4">Belongs to the inositol monophosphatase superfamily. CysQ family.</text>
</comment>
<dbReference type="FunFam" id="3.40.190.80:FF:000005">
    <property type="entry name" value="3'(2'),5'-bisphosphate nucleotidase CysQ"/>
    <property type="match status" value="1"/>
</dbReference>
<keyword evidence="4" id="KW-0472">Membrane</keyword>
<dbReference type="EMBL" id="OU015584">
    <property type="protein sequence ID" value="CAG5085461.1"/>
    <property type="molecule type" value="Genomic_DNA"/>
</dbReference>
<keyword evidence="4" id="KW-1003">Cell membrane</keyword>
<dbReference type="PROSITE" id="PS00629">
    <property type="entry name" value="IMP_1"/>
    <property type="match status" value="1"/>
</dbReference>
<name>A0A916NT74_9FLAO</name>
<feature type="binding site" evidence="4">
    <location>
        <position position="85"/>
    </location>
    <ligand>
        <name>Mg(2+)</name>
        <dbReference type="ChEBI" id="CHEBI:18420"/>
        <label>1</label>
    </ligand>
</feature>
<feature type="binding site" evidence="5">
    <location>
        <position position="86"/>
    </location>
    <ligand>
        <name>Mg(2+)</name>
        <dbReference type="ChEBI" id="CHEBI:18420"/>
        <label>1</label>
        <note>catalytic</note>
    </ligand>
</feature>
<dbReference type="PANTHER" id="PTHR43028:SF5">
    <property type="entry name" value="3'(2'),5'-BISPHOSPHATE NUCLEOTIDASE 1"/>
    <property type="match status" value="1"/>
</dbReference>
<dbReference type="InterPro" id="IPR050725">
    <property type="entry name" value="CysQ/Inositol_MonoPase"/>
</dbReference>
<feature type="binding site" evidence="4">
    <location>
        <position position="211"/>
    </location>
    <ligand>
        <name>substrate</name>
    </ligand>
</feature>
<feature type="binding site" evidence="5">
    <location>
        <position position="85"/>
    </location>
    <ligand>
        <name>Mg(2+)</name>
        <dbReference type="ChEBI" id="CHEBI:18420"/>
        <label>1</label>
        <note>catalytic</note>
    </ligand>
</feature>
<organism evidence="6 7">
    <name type="scientific">Parvicella tangerina</name>
    <dbReference type="NCBI Taxonomy" id="2829795"/>
    <lineage>
        <taxon>Bacteria</taxon>
        <taxon>Pseudomonadati</taxon>
        <taxon>Bacteroidota</taxon>
        <taxon>Flavobacteriia</taxon>
        <taxon>Flavobacteriales</taxon>
        <taxon>Parvicellaceae</taxon>
        <taxon>Parvicella</taxon>
    </lineage>
</organism>
<evidence type="ECO:0000256" key="5">
    <source>
        <dbReference type="PIRSR" id="PIRSR600760-2"/>
    </source>
</evidence>
<dbReference type="GO" id="GO:0000103">
    <property type="term" value="P:sulfate assimilation"/>
    <property type="evidence" value="ECO:0007669"/>
    <property type="project" value="TreeGrafter"/>
</dbReference>
<feature type="binding site" evidence="4">
    <location>
        <position position="63"/>
    </location>
    <ligand>
        <name>substrate</name>
    </ligand>
</feature>
<dbReference type="PANTHER" id="PTHR43028">
    <property type="entry name" value="3'(2'),5'-BISPHOSPHATE NUCLEOTIDASE 1"/>
    <property type="match status" value="1"/>
</dbReference>
<comment type="function">
    <text evidence="4">Converts adenosine-3',5'-bisphosphate (PAP) to AMP.</text>
</comment>
<feature type="binding site" evidence="4">
    <location>
        <position position="83"/>
    </location>
    <ligand>
        <name>Mg(2+)</name>
        <dbReference type="ChEBI" id="CHEBI:18420"/>
        <label>2</label>
    </ligand>
</feature>
<evidence type="ECO:0000313" key="7">
    <source>
        <dbReference type="Proteomes" id="UP000683507"/>
    </source>
</evidence>
<feature type="binding site" evidence="5">
    <location>
        <position position="211"/>
    </location>
    <ligand>
        <name>Mg(2+)</name>
        <dbReference type="ChEBI" id="CHEBI:18420"/>
        <label>1</label>
        <note>catalytic</note>
    </ligand>
</feature>
<sequence length="250" mass="28200">MEELLEIAKEAALAGGKEILEVYNGEIKVDMKEDKSPLTEADKNAHNAIVKFLDKTGIPVLSEEGKSILHDIRKNWKRLWIVDPLDGTKEFIKRNGEFTVNIALIENGLPVMGVIYVPVKEVLYFGMEGLGSFKSEKGQTVKLPQPKQGERFVAVGSRSHMSEETENYFNELKEQHGEIDVVSMGSSLKICLVAEGVADVYPRFAPTMEWDTAAGHAIAKFAGKTLIDYKTKEEMRYNRYELLNNWFIVE</sequence>
<evidence type="ECO:0000313" key="6">
    <source>
        <dbReference type="EMBL" id="CAG5085461.1"/>
    </source>
</evidence>
<accession>A0A916NT74</accession>
<feature type="binding site" evidence="4">
    <location>
        <position position="211"/>
    </location>
    <ligand>
        <name>Mg(2+)</name>
        <dbReference type="ChEBI" id="CHEBI:18420"/>
        <label>2</label>
    </ligand>
</feature>
<feature type="binding site" evidence="5">
    <location>
        <position position="63"/>
    </location>
    <ligand>
        <name>Mg(2+)</name>
        <dbReference type="ChEBI" id="CHEBI:18420"/>
        <label>1</label>
        <note>catalytic</note>
    </ligand>
</feature>
<dbReference type="CDD" id="cd01638">
    <property type="entry name" value="CysQ"/>
    <property type="match status" value="1"/>
</dbReference>
<comment type="cofactor">
    <cofactor evidence="4 5">
        <name>Mg(2+)</name>
        <dbReference type="ChEBI" id="CHEBI:18420"/>
    </cofactor>
</comment>
<keyword evidence="4 6" id="KW-0378">Hydrolase</keyword>
<dbReference type="EC" id="3.1.3.7" evidence="4"/>
<comment type="subcellular location">
    <subcellularLocation>
        <location evidence="4">Cell membrane</location>
        <topology evidence="4">Peripheral membrane protein</topology>
        <orientation evidence="4">Cytoplasmic side</orientation>
    </subcellularLocation>
</comment>
<evidence type="ECO:0000256" key="1">
    <source>
        <dbReference type="ARBA" id="ARBA00001625"/>
    </source>
</evidence>
<comment type="catalytic activity">
    <reaction evidence="1 4">
        <text>adenosine 3',5'-bisphosphate + H2O = AMP + phosphate</text>
        <dbReference type="Rhea" id="RHEA:10040"/>
        <dbReference type="ChEBI" id="CHEBI:15377"/>
        <dbReference type="ChEBI" id="CHEBI:43474"/>
        <dbReference type="ChEBI" id="CHEBI:58343"/>
        <dbReference type="ChEBI" id="CHEBI:456215"/>
        <dbReference type="EC" id="3.1.3.7"/>
    </reaction>
</comment>
<feature type="binding site" evidence="4">
    <location>
        <position position="63"/>
    </location>
    <ligand>
        <name>Mg(2+)</name>
        <dbReference type="ChEBI" id="CHEBI:18420"/>
        <label>1</label>
    </ligand>
</feature>
<dbReference type="KEGG" id="ptan:CRYO30217_02765"/>
<evidence type="ECO:0000256" key="4">
    <source>
        <dbReference type="HAMAP-Rule" id="MF_02095"/>
    </source>
</evidence>
<feature type="binding site" evidence="4">
    <location>
        <position position="83"/>
    </location>
    <ligand>
        <name>Mg(2+)</name>
        <dbReference type="ChEBI" id="CHEBI:18420"/>
        <label>1</label>
    </ligand>
</feature>
<dbReference type="Gene3D" id="3.40.190.80">
    <property type="match status" value="1"/>
</dbReference>
<gene>
    <name evidence="4 6" type="primary">cysQ</name>
    <name evidence="6" type="ORF">CRYO30217_02765</name>
</gene>
<proteinExistence type="inferred from homology"/>
<dbReference type="Proteomes" id="UP000683507">
    <property type="component" value="Chromosome"/>
</dbReference>
<dbReference type="InterPro" id="IPR006240">
    <property type="entry name" value="CysQ"/>
</dbReference>